<dbReference type="EMBL" id="JAUJEB010000006">
    <property type="protein sequence ID" value="MDN5215514.1"/>
    <property type="molecule type" value="Genomic_DNA"/>
</dbReference>
<keyword evidence="2" id="KW-0732">Signal</keyword>
<dbReference type="Pfam" id="PF00079">
    <property type="entry name" value="Serpin"/>
    <property type="match status" value="1"/>
</dbReference>
<dbReference type="CDD" id="cd19588">
    <property type="entry name" value="serpin_miropin-like"/>
    <property type="match status" value="1"/>
</dbReference>
<proteinExistence type="inferred from homology"/>
<feature type="chain" id="PRO_5045133799" evidence="2">
    <location>
        <begin position="28"/>
        <end position="414"/>
    </location>
</feature>
<accession>A0ABT8LCK7</accession>
<dbReference type="PROSITE" id="PS00284">
    <property type="entry name" value="SERPIN"/>
    <property type="match status" value="1"/>
</dbReference>
<evidence type="ECO:0000256" key="2">
    <source>
        <dbReference type="SAM" id="SignalP"/>
    </source>
</evidence>
<comment type="caution">
    <text evidence="4">The sequence shown here is derived from an EMBL/GenBank/DDBJ whole genome shotgun (WGS) entry which is preliminary data.</text>
</comment>
<dbReference type="PROSITE" id="PS51257">
    <property type="entry name" value="PROKAR_LIPOPROTEIN"/>
    <property type="match status" value="1"/>
</dbReference>
<dbReference type="Proteomes" id="UP001172083">
    <property type="component" value="Unassembled WGS sequence"/>
</dbReference>
<dbReference type="InterPro" id="IPR042185">
    <property type="entry name" value="Serpin_sf_2"/>
</dbReference>
<comment type="similarity">
    <text evidence="1">Belongs to the serpin family.</text>
</comment>
<dbReference type="InterPro" id="IPR023795">
    <property type="entry name" value="Serpin_CS"/>
</dbReference>
<dbReference type="RefSeq" id="WP_346760844.1">
    <property type="nucleotide sequence ID" value="NZ_JAUJEB010000006.1"/>
</dbReference>
<name>A0ABT8LCK7_9BACT</name>
<dbReference type="Gene3D" id="3.30.497.10">
    <property type="entry name" value="Antithrombin, subunit I, domain 2"/>
    <property type="match status" value="1"/>
</dbReference>
<keyword evidence="5" id="KW-1185">Reference proteome</keyword>
<dbReference type="SUPFAM" id="SSF56574">
    <property type="entry name" value="Serpins"/>
    <property type="match status" value="1"/>
</dbReference>
<evidence type="ECO:0000313" key="5">
    <source>
        <dbReference type="Proteomes" id="UP001172083"/>
    </source>
</evidence>
<evidence type="ECO:0000313" key="4">
    <source>
        <dbReference type="EMBL" id="MDN5215514.1"/>
    </source>
</evidence>
<evidence type="ECO:0000256" key="1">
    <source>
        <dbReference type="RuleBase" id="RU000411"/>
    </source>
</evidence>
<dbReference type="PANTHER" id="PTHR11461:SF211">
    <property type="entry name" value="GH10112P-RELATED"/>
    <property type="match status" value="1"/>
</dbReference>
<reference evidence="4" key="1">
    <citation type="submission" date="2023-06" db="EMBL/GenBank/DDBJ databases">
        <title>Genomic of Agaribacillus aureum.</title>
        <authorList>
            <person name="Wang G."/>
        </authorList>
    </citation>
    <scope>NUCLEOTIDE SEQUENCE</scope>
    <source>
        <strain evidence="4">BMA12</strain>
    </source>
</reference>
<feature type="domain" description="Serpin" evidence="3">
    <location>
        <begin position="54"/>
        <end position="411"/>
    </location>
</feature>
<dbReference type="SMART" id="SM00093">
    <property type="entry name" value="SERPIN"/>
    <property type="match status" value="1"/>
</dbReference>
<protein>
    <submittedName>
        <fullName evidence="4">Serpin family protein</fullName>
    </submittedName>
</protein>
<dbReference type="InterPro" id="IPR042178">
    <property type="entry name" value="Serpin_sf_1"/>
</dbReference>
<feature type="signal peptide" evidence="2">
    <location>
        <begin position="1"/>
        <end position="27"/>
    </location>
</feature>
<dbReference type="InterPro" id="IPR000215">
    <property type="entry name" value="Serpin_fam"/>
</dbReference>
<dbReference type="InterPro" id="IPR023796">
    <property type="entry name" value="Serpin_dom"/>
</dbReference>
<dbReference type="PANTHER" id="PTHR11461">
    <property type="entry name" value="SERINE PROTEASE INHIBITOR, SERPIN"/>
    <property type="match status" value="1"/>
</dbReference>
<organism evidence="4 5">
    <name type="scientific">Agaribacillus aureus</name>
    <dbReference type="NCBI Taxonomy" id="3051825"/>
    <lineage>
        <taxon>Bacteria</taxon>
        <taxon>Pseudomonadati</taxon>
        <taxon>Bacteroidota</taxon>
        <taxon>Cytophagia</taxon>
        <taxon>Cytophagales</taxon>
        <taxon>Splendidivirgaceae</taxon>
        <taxon>Agaribacillus</taxon>
    </lineage>
</organism>
<gene>
    <name evidence="4" type="ORF">QQ020_25780</name>
</gene>
<sequence>MNTILKSTQIFFAAISFSLLMSCNSSDYDQPEPEIRPLTNDEQEIVHASNEFAMNMLSGINATHEDQNVFISPFSISAALSMTLNGANGETNEAIKEAIGLKNLSDETINQSYKDLVAYIYGLDKGVTLNIANSSWYKQGLTILSSFEDLLREFYSAEVKEADFEDKATVDLINNWIENETNGKIKDMLDVIPPDAVMYLINAIYFKANWSVQFDPDKTANRSFTLMDGQVAQVPTMYANAVTYWSSYNSEKKLQLFDIPYGNGAYGFTIIMPDNPSAINQVASEFTIADMEKMLQDASESTLEAYLPKFKIEFKELLNDYLVAMGMGVAFTAEADLSRLFEEDLNLAISRVIHQSFLEVNEAGSEAAAATVVEIVETSLPPALRVDQPFIFFIRERNSNTILFSGKLIDPQIE</sequence>
<dbReference type="InterPro" id="IPR036186">
    <property type="entry name" value="Serpin_sf"/>
</dbReference>
<dbReference type="Gene3D" id="2.30.39.10">
    <property type="entry name" value="Alpha-1-antitrypsin, domain 1"/>
    <property type="match status" value="1"/>
</dbReference>
<evidence type="ECO:0000259" key="3">
    <source>
        <dbReference type="SMART" id="SM00093"/>
    </source>
</evidence>